<dbReference type="HOGENOM" id="CLU_2003679_0_0_1"/>
<proteinExistence type="predicted"/>
<dbReference type="AlphaFoldDB" id="A0A0D2C2U0"/>
<reference evidence="2 3" key="1">
    <citation type="submission" date="2015-01" db="EMBL/GenBank/DDBJ databases">
        <title>The Genome Sequence of Cladophialophora immunda CBS83496.</title>
        <authorList>
            <consortium name="The Broad Institute Genomics Platform"/>
            <person name="Cuomo C."/>
            <person name="de Hoog S."/>
            <person name="Gorbushina A."/>
            <person name="Stielow B."/>
            <person name="Teixiera M."/>
            <person name="Abouelleil A."/>
            <person name="Chapman S.B."/>
            <person name="Priest M."/>
            <person name="Young S.K."/>
            <person name="Wortman J."/>
            <person name="Nusbaum C."/>
            <person name="Birren B."/>
        </authorList>
    </citation>
    <scope>NUCLEOTIDE SEQUENCE [LARGE SCALE GENOMIC DNA]</scope>
    <source>
        <strain evidence="2 3">CBS 83496</strain>
    </source>
</reference>
<evidence type="ECO:0000313" key="3">
    <source>
        <dbReference type="Proteomes" id="UP000054466"/>
    </source>
</evidence>
<sequence length="124" mass="13672">MPAATVNAQQDDIRSAVLTHGVFTFETMDKPPPPGLKESTMKRAFFGSDKYMASGEGGPIHHCHPLIRSISIMRPEDDTKPSTIVRARDEQAQEQQQPQQTGARGSMWSVLVDNGQGDEPRPQD</sequence>
<evidence type="ECO:0000313" key="2">
    <source>
        <dbReference type="EMBL" id="KIW24815.1"/>
    </source>
</evidence>
<dbReference type="GeneID" id="27349699"/>
<feature type="region of interest" description="Disordered" evidence="1">
    <location>
        <begin position="87"/>
        <end position="124"/>
    </location>
</feature>
<dbReference type="Proteomes" id="UP000054466">
    <property type="component" value="Unassembled WGS sequence"/>
</dbReference>
<protein>
    <submittedName>
        <fullName evidence="2">Uncharacterized protein</fullName>
    </submittedName>
</protein>
<evidence type="ECO:0000256" key="1">
    <source>
        <dbReference type="SAM" id="MobiDB-lite"/>
    </source>
</evidence>
<organism evidence="2 3">
    <name type="scientific">Cladophialophora immunda</name>
    <dbReference type="NCBI Taxonomy" id="569365"/>
    <lineage>
        <taxon>Eukaryota</taxon>
        <taxon>Fungi</taxon>
        <taxon>Dikarya</taxon>
        <taxon>Ascomycota</taxon>
        <taxon>Pezizomycotina</taxon>
        <taxon>Eurotiomycetes</taxon>
        <taxon>Chaetothyriomycetidae</taxon>
        <taxon>Chaetothyriales</taxon>
        <taxon>Herpotrichiellaceae</taxon>
        <taxon>Cladophialophora</taxon>
    </lineage>
</organism>
<dbReference type="EMBL" id="KN847045">
    <property type="protein sequence ID" value="KIW24815.1"/>
    <property type="molecule type" value="Genomic_DNA"/>
</dbReference>
<name>A0A0D2C2U0_9EURO</name>
<keyword evidence="3" id="KW-1185">Reference proteome</keyword>
<accession>A0A0D2C2U0</accession>
<dbReference type="RefSeq" id="XP_016245031.1">
    <property type="nucleotide sequence ID" value="XM_016397840.1"/>
</dbReference>
<dbReference type="VEuPathDB" id="FungiDB:PV07_10505"/>
<gene>
    <name evidence="2" type="ORF">PV07_10505</name>
</gene>